<accession>A0A915NCY0</accession>
<feature type="region of interest" description="Disordered" evidence="1">
    <location>
        <begin position="322"/>
        <end position="354"/>
    </location>
</feature>
<proteinExistence type="predicted"/>
<evidence type="ECO:0000313" key="3">
    <source>
        <dbReference type="WBParaSite" id="scf7180000417215.g1027"/>
    </source>
</evidence>
<dbReference type="Proteomes" id="UP000887560">
    <property type="component" value="Unplaced"/>
</dbReference>
<evidence type="ECO:0000256" key="1">
    <source>
        <dbReference type="SAM" id="MobiDB-lite"/>
    </source>
</evidence>
<evidence type="ECO:0000313" key="2">
    <source>
        <dbReference type="Proteomes" id="UP000887560"/>
    </source>
</evidence>
<name>A0A915NCY0_9BILA</name>
<feature type="region of interest" description="Disordered" evidence="1">
    <location>
        <begin position="1240"/>
        <end position="1272"/>
    </location>
</feature>
<protein>
    <submittedName>
        <fullName evidence="3">Uncharacterized protein</fullName>
    </submittedName>
</protein>
<organism evidence="2 3">
    <name type="scientific">Meloidogyne floridensis</name>
    <dbReference type="NCBI Taxonomy" id="298350"/>
    <lineage>
        <taxon>Eukaryota</taxon>
        <taxon>Metazoa</taxon>
        <taxon>Ecdysozoa</taxon>
        <taxon>Nematoda</taxon>
        <taxon>Chromadorea</taxon>
        <taxon>Rhabditida</taxon>
        <taxon>Tylenchina</taxon>
        <taxon>Tylenchomorpha</taxon>
        <taxon>Tylenchoidea</taxon>
        <taxon>Meloidogynidae</taxon>
        <taxon>Meloidogyninae</taxon>
        <taxon>Meloidogyne</taxon>
    </lineage>
</organism>
<sequence>MDFPADHNCTMPLEDVPELAKINIFVPIRLPKKFQIFRCHRWNIRMCTESYFGIYRKEKDANIYFSEISKDECWDTWDHQLLQRRGENTWQTYTDWEKEYSIFGTRCKNVTGVTLEEGSAAILEGKKLVTNWGDEFIISKSEDETEGWSKNLDFEEILMWRIPDPTYWNTHFKIGPVNAEIWSPKAIVVDETQYSFIYHKNATLPENLYGLPENCIRMENDVYIEIIREKEENNTRVKRQSAGGFLKKNKKLFETTSRPRIVETTIQPTTTQIWTSTSRTISSTNIWRVTPPPLTMTREITTRSSPITYPSTRARPITTRSTTMRPTTTSTRRSTTTSTRRPTITTTRRSISTTTAGPTARFWYTQKITEVPRITSSPTIPTTRRRESTIEIRTTTKSPINQMHLKGNAKIKATTPKPKITSKSVEIRPMSEKLVETTERTTTTLVMKREVTGKPWLDPKGESHANSRLNYLEWKNEQKRVLESREKWISDCHNRNSQLMIARALAREMPEQAARSLYNRDDITATLLNTPTGLIRWQINKCKQVKAEVIEWNRTIGGECYKETPVIVNERRYFLKAGSRDLMTEGTKINCLRKKKIGAAEELNSTKIEELKIMNTFQSSPRINRQNPLIFNLGSIFESDQTRLDQNFQDLTKRLNRPELIFPEEKMTEEESLEENNSTRGTVKAILAHGNKAIQTVIDQGNVIVSKSTEILEKGKTFWEDPFGIKSTIKMIIAVIAGIALLIGVSHGWNARLPSENALNKPEKEYENMTIYARELKERMREAHSRVKNKLDLNVEKMKRLQKSIKTIDWKEGDLVLVKREEKGTKFDFKFKGPLQIIRVEKPNLVLEDPESGERKTIHMDKCKPYRRDIDPKELDKVGEITESEEEERDLHTDNPANLQPEIPIINRITFNHSLNKTVHNCRSRKNFFNKNLLNIIMSSINEERALSLARDDEIVVDQNANRLEDISEWTPLKMTWGEKMKLESMKEKATQKALERNKKEYQNYLISESERRKHEREKRYLLKNLIRKEREGAISLLKRSLQSSFRQERTLETQENGRRMREEKAWEKSEAWGWPPINDCKRTREMNDRRREIGLQINEKMLEKYAENNSKRVEPFDDACVVMGKPELRKGDPTFDELVEAALKNPYLLKDLRRDVEEDWRKKVTKDWSRKPNMGENYGRGREREKRGWNWEREVRGSGRRITPTREPVKIVVEEKGNSGSTLEEKKKKLMEELEALKAEEEKEEQKRREEEEEKKKVEEEKRVREEQKGKPDFEWAQKLWENESRALKIYEELRKVRKLWEEKLEEEEKEKWQKIKKSEN</sequence>
<dbReference type="WBParaSite" id="scf7180000417215.g1027">
    <property type="protein sequence ID" value="scf7180000417215.g1027"/>
    <property type="gene ID" value="scf7180000417215.g1027"/>
</dbReference>
<reference evidence="3" key="1">
    <citation type="submission" date="2022-11" db="UniProtKB">
        <authorList>
            <consortium name="WormBaseParasite"/>
        </authorList>
    </citation>
    <scope>IDENTIFICATION</scope>
</reference>
<keyword evidence="2" id="KW-1185">Reference proteome</keyword>
<dbReference type="Pfam" id="PF24664">
    <property type="entry name" value="Monjiviricetes_fusion"/>
    <property type="match status" value="1"/>
</dbReference>